<dbReference type="InterPro" id="IPR044965">
    <property type="entry name" value="Glyco_hydro_17_plant"/>
</dbReference>
<evidence type="ECO:0000256" key="4">
    <source>
        <dbReference type="ARBA" id="ARBA00022729"/>
    </source>
</evidence>
<feature type="domain" description="X8" evidence="10">
    <location>
        <begin position="379"/>
        <end position="465"/>
    </location>
</feature>
<evidence type="ECO:0000256" key="6">
    <source>
        <dbReference type="ARBA" id="ARBA00023157"/>
    </source>
</evidence>
<dbReference type="InterPro" id="IPR000490">
    <property type="entry name" value="Glyco_hydro_17"/>
</dbReference>
<comment type="similarity">
    <text evidence="2 8">Belongs to the glycosyl hydrolase 17 family.</text>
</comment>
<dbReference type="Gramene" id="CDP15106">
    <property type="protein sequence ID" value="CDP15106"/>
    <property type="gene ID" value="GSCOC_T00042679001"/>
</dbReference>
<reference evidence="12" key="1">
    <citation type="journal article" date="2014" name="Science">
        <title>The coffee genome provides insight into the convergent evolution of caffeine biosynthesis.</title>
        <authorList>
            <person name="Denoeud F."/>
            <person name="Carretero-Paulet L."/>
            <person name="Dereeper A."/>
            <person name="Droc G."/>
            <person name="Guyot R."/>
            <person name="Pietrella M."/>
            <person name="Zheng C."/>
            <person name="Alberti A."/>
            <person name="Anthony F."/>
            <person name="Aprea G."/>
            <person name="Aury J.M."/>
            <person name="Bento P."/>
            <person name="Bernard M."/>
            <person name="Bocs S."/>
            <person name="Campa C."/>
            <person name="Cenci A."/>
            <person name="Combes M.C."/>
            <person name="Crouzillat D."/>
            <person name="Da Silva C."/>
            <person name="Daddiego L."/>
            <person name="De Bellis F."/>
            <person name="Dussert S."/>
            <person name="Garsmeur O."/>
            <person name="Gayraud T."/>
            <person name="Guignon V."/>
            <person name="Jahn K."/>
            <person name="Jamilloux V."/>
            <person name="Joet T."/>
            <person name="Labadie K."/>
            <person name="Lan T."/>
            <person name="Leclercq J."/>
            <person name="Lepelley M."/>
            <person name="Leroy T."/>
            <person name="Li L.T."/>
            <person name="Librado P."/>
            <person name="Lopez L."/>
            <person name="Munoz A."/>
            <person name="Noel B."/>
            <person name="Pallavicini A."/>
            <person name="Perrotta G."/>
            <person name="Poncet V."/>
            <person name="Pot D."/>
            <person name="Priyono X."/>
            <person name="Rigoreau M."/>
            <person name="Rouard M."/>
            <person name="Rozas J."/>
            <person name="Tranchant-Dubreuil C."/>
            <person name="VanBuren R."/>
            <person name="Zhang Q."/>
            <person name="Andrade A.C."/>
            <person name="Argout X."/>
            <person name="Bertrand B."/>
            <person name="de Kochko A."/>
            <person name="Graziosi G."/>
            <person name="Henry R.J."/>
            <person name="Jayarama X."/>
            <person name="Ming R."/>
            <person name="Nagai C."/>
            <person name="Rounsley S."/>
            <person name="Sankoff D."/>
            <person name="Giuliano G."/>
            <person name="Albert V.A."/>
            <person name="Wincker P."/>
            <person name="Lashermes P."/>
        </authorList>
    </citation>
    <scope>NUCLEOTIDE SEQUENCE [LARGE SCALE GENOMIC DNA]</scope>
    <source>
        <strain evidence="12">cv. DH200-94</strain>
    </source>
</reference>
<keyword evidence="12" id="KW-1185">Reference proteome</keyword>
<comment type="catalytic activity">
    <reaction evidence="1">
        <text>Hydrolysis of (1-&gt;3)-beta-D-glucosidic linkages in (1-&gt;3)-beta-D-glucans.</text>
        <dbReference type="EC" id="3.2.1.39"/>
    </reaction>
</comment>
<dbReference type="GO" id="GO:0042973">
    <property type="term" value="F:glucan endo-1,3-beta-D-glucosidase activity"/>
    <property type="evidence" value="ECO:0007669"/>
    <property type="project" value="UniProtKB-EC"/>
</dbReference>
<accession>A0A068V378</accession>
<dbReference type="SUPFAM" id="SSF51445">
    <property type="entry name" value="(Trans)glycosidases"/>
    <property type="match status" value="1"/>
</dbReference>
<organism evidence="11 12">
    <name type="scientific">Coffea canephora</name>
    <name type="common">Robusta coffee</name>
    <dbReference type="NCBI Taxonomy" id="49390"/>
    <lineage>
        <taxon>Eukaryota</taxon>
        <taxon>Viridiplantae</taxon>
        <taxon>Streptophyta</taxon>
        <taxon>Embryophyta</taxon>
        <taxon>Tracheophyta</taxon>
        <taxon>Spermatophyta</taxon>
        <taxon>Magnoliopsida</taxon>
        <taxon>eudicotyledons</taxon>
        <taxon>Gunneridae</taxon>
        <taxon>Pentapetalae</taxon>
        <taxon>asterids</taxon>
        <taxon>lamiids</taxon>
        <taxon>Gentianales</taxon>
        <taxon>Rubiaceae</taxon>
        <taxon>Ixoroideae</taxon>
        <taxon>Gardenieae complex</taxon>
        <taxon>Bertiereae - Coffeeae clade</taxon>
        <taxon>Coffeeae</taxon>
        <taxon>Coffea</taxon>
    </lineage>
</organism>
<dbReference type="Gene3D" id="1.20.58.1040">
    <property type="match status" value="1"/>
</dbReference>
<evidence type="ECO:0000313" key="11">
    <source>
        <dbReference type="EMBL" id="CDP15106.1"/>
    </source>
</evidence>
<evidence type="ECO:0000256" key="9">
    <source>
        <dbReference type="RuleBase" id="RU004336"/>
    </source>
</evidence>
<evidence type="ECO:0000259" key="10">
    <source>
        <dbReference type="SMART" id="SM00768"/>
    </source>
</evidence>
<sequence>MAKKKLAENSIFYLLFYSLLAFSNATISSKIGINYGLNGDNLQSVHHSINLLQSMNASRVKIYDANPEVLKLLSGTKLQASIMIQDGLIPDIASDQSIADQWVRDNVLAYYPQTMIRFVLVGNEILSSNNTLLWYNLVPAMVRIHNSIKAQNIQNIKVGTPVAMDILESTFPPSSGKFRPEILNHQVTVPLLSFLNKTRSFFFVNVFPYFSWSENPTNLSLDFALFTAKNSSYTDPESGLIYTNLLDQMLDSVLFAARKLGFDNISLAISETGWPNAGDIDQPGANIHNAAIYNRNLVRKVTATPPIGTPAQPGVVIPTFIFSLYDENRKFGRGTERHWGLLQPNGLPNYEIDLTGVQSESNYPTLPQPTNNKPFKGKIWCVVAPGSRITDLGPVLNSVCKEDNGACDALAPGKECYEPVSLVAHASYALSSYWAKHRDSAGATCYFNGFAEQTTRDPSHGPCKFPSVSL</sequence>
<keyword evidence="6" id="KW-1015">Disulfide bond</keyword>
<dbReference type="SMART" id="SM00768">
    <property type="entry name" value="X8"/>
    <property type="match status" value="1"/>
</dbReference>
<dbReference type="InterPro" id="IPR017853">
    <property type="entry name" value="GH"/>
</dbReference>
<dbReference type="Proteomes" id="UP000295252">
    <property type="component" value="Chromosome V"/>
</dbReference>
<dbReference type="FunCoup" id="A0A068V378">
    <property type="interactions" value="39"/>
</dbReference>
<dbReference type="FunFam" id="3.20.20.80:FF:000005">
    <property type="entry name" value="Glucan endo-1,3-beta-glucosidase 14"/>
    <property type="match status" value="1"/>
</dbReference>
<dbReference type="Gene3D" id="3.20.20.80">
    <property type="entry name" value="Glycosidases"/>
    <property type="match status" value="1"/>
</dbReference>
<evidence type="ECO:0000256" key="7">
    <source>
        <dbReference type="ARBA" id="ARBA00023295"/>
    </source>
</evidence>
<keyword evidence="5 9" id="KW-0378">Hydrolase</keyword>
<dbReference type="STRING" id="49390.A0A068V378"/>
<protein>
    <recommendedName>
        <fullName evidence="3">glucan endo-1,3-beta-D-glucosidase</fullName>
        <ecNumber evidence="3">3.2.1.39</ecNumber>
    </recommendedName>
</protein>
<gene>
    <name evidence="11" type="ORF">GSCOC_T00042679001</name>
</gene>
<dbReference type="EMBL" id="HG739179">
    <property type="protein sequence ID" value="CDP15106.1"/>
    <property type="molecule type" value="Genomic_DNA"/>
</dbReference>
<keyword evidence="4" id="KW-0732">Signal</keyword>
<dbReference type="PhylomeDB" id="A0A068V378"/>
<evidence type="ECO:0000256" key="8">
    <source>
        <dbReference type="RuleBase" id="RU004335"/>
    </source>
</evidence>
<dbReference type="PROSITE" id="PS00587">
    <property type="entry name" value="GLYCOSYL_HYDROL_F17"/>
    <property type="match status" value="1"/>
</dbReference>
<name>A0A068V378_COFCA</name>
<evidence type="ECO:0000313" key="12">
    <source>
        <dbReference type="Proteomes" id="UP000295252"/>
    </source>
</evidence>
<dbReference type="AlphaFoldDB" id="A0A068V378"/>
<dbReference type="InterPro" id="IPR012946">
    <property type="entry name" value="X8"/>
</dbReference>
<keyword evidence="7 9" id="KW-0326">Glycosidase</keyword>
<evidence type="ECO:0000256" key="5">
    <source>
        <dbReference type="ARBA" id="ARBA00022801"/>
    </source>
</evidence>
<dbReference type="PANTHER" id="PTHR32227">
    <property type="entry name" value="GLUCAN ENDO-1,3-BETA-GLUCOSIDASE BG1-RELATED-RELATED"/>
    <property type="match status" value="1"/>
</dbReference>
<evidence type="ECO:0000256" key="2">
    <source>
        <dbReference type="ARBA" id="ARBA00008773"/>
    </source>
</evidence>
<proteinExistence type="inferred from homology"/>
<dbReference type="GO" id="GO:0005975">
    <property type="term" value="P:carbohydrate metabolic process"/>
    <property type="evidence" value="ECO:0007669"/>
    <property type="project" value="InterPro"/>
</dbReference>
<dbReference type="OrthoDB" id="941679at2759"/>
<dbReference type="InParanoid" id="A0A068V378"/>
<dbReference type="Pfam" id="PF07983">
    <property type="entry name" value="X8"/>
    <property type="match status" value="1"/>
</dbReference>
<dbReference type="OMA" id="PQTMIRF"/>
<dbReference type="EC" id="3.2.1.39" evidence="3"/>
<evidence type="ECO:0000256" key="1">
    <source>
        <dbReference type="ARBA" id="ARBA00000382"/>
    </source>
</evidence>
<evidence type="ECO:0000256" key="3">
    <source>
        <dbReference type="ARBA" id="ARBA00012780"/>
    </source>
</evidence>
<dbReference type="Pfam" id="PF00332">
    <property type="entry name" value="Glyco_hydro_17"/>
    <property type="match status" value="1"/>
</dbReference>